<organism evidence="1 2">
    <name type="scientific">Austropuccinia psidii MF-1</name>
    <dbReference type="NCBI Taxonomy" id="1389203"/>
    <lineage>
        <taxon>Eukaryota</taxon>
        <taxon>Fungi</taxon>
        <taxon>Dikarya</taxon>
        <taxon>Basidiomycota</taxon>
        <taxon>Pucciniomycotina</taxon>
        <taxon>Pucciniomycetes</taxon>
        <taxon>Pucciniales</taxon>
        <taxon>Sphaerophragmiaceae</taxon>
        <taxon>Austropuccinia</taxon>
    </lineage>
</organism>
<name>A0A9Q3BHB8_9BASI</name>
<protein>
    <submittedName>
        <fullName evidence="1">Uncharacterized protein</fullName>
    </submittedName>
</protein>
<dbReference type="Gene3D" id="3.30.420.10">
    <property type="entry name" value="Ribonuclease H-like superfamily/Ribonuclease H"/>
    <property type="match status" value="1"/>
</dbReference>
<dbReference type="Proteomes" id="UP000765509">
    <property type="component" value="Unassembled WGS sequence"/>
</dbReference>
<dbReference type="InterPro" id="IPR036397">
    <property type="entry name" value="RNaseH_sf"/>
</dbReference>
<evidence type="ECO:0000313" key="2">
    <source>
        <dbReference type="Proteomes" id="UP000765509"/>
    </source>
</evidence>
<reference evidence="1" key="1">
    <citation type="submission" date="2021-03" db="EMBL/GenBank/DDBJ databases">
        <title>Draft genome sequence of rust myrtle Austropuccinia psidii MF-1, a brazilian biotype.</title>
        <authorList>
            <person name="Quecine M.C."/>
            <person name="Pachon D.M.R."/>
            <person name="Bonatelli M.L."/>
            <person name="Correr F.H."/>
            <person name="Franceschini L.M."/>
            <person name="Leite T.F."/>
            <person name="Margarido G.R.A."/>
            <person name="Almeida C.A."/>
            <person name="Ferrarezi J.A."/>
            <person name="Labate C.A."/>
        </authorList>
    </citation>
    <scope>NUCLEOTIDE SEQUENCE</scope>
    <source>
        <strain evidence="1">MF-1</strain>
    </source>
</reference>
<proteinExistence type="predicted"/>
<keyword evidence="2" id="KW-1185">Reference proteome</keyword>
<dbReference type="GO" id="GO:0003676">
    <property type="term" value="F:nucleic acid binding"/>
    <property type="evidence" value="ECO:0007669"/>
    <property type="project" value="InterPro"/>
</dbReference>
<accession>A0A9Q3BHB8</accession>
<dbReference type="AlphaFoldDB" id="A0A9Q3BHB8"/>
<gene>
    <name evidence="1" type="ORF">O181_004992</name>
</gene>
<dbReference type="OrthoDB" id="3158924at2759"/>
<evidence type="ECO:0000313" key="1">
    <source>
        <dbReference type="EMBL" id="MBW0465277.1"/>
    </source>
</evidence>
<dbReference type="EMBL" id="AVOT02000997">
    <property type="protein sequence ID" value="MBW0465277.1"/>
    <property type="molecule type" value="Genomic_DNA"/>
</dbReference>
<sequence length="118" mass="13778">MEYKDYEGYTHDWVILLPAVQLGYNRRQHSTTGKSPSLVEKGWNPLLPVDNLKKNLLTIHPTAKEFHNMWKRACDMDATCIPEVKEYKKQKWGKSHMEPDFKEGDQVLVSTLSFNNLK</sequence>
<comment type="caution">
    <text evidence="1">The sequence shown here is derived from an EMBL/GenBank/DDBJ whole genome shotgun (WGS) entry which is preliminary data.</text>
</comment>